<comment type="caution">
    <text evidence="1">The sequence shown here is derived from an EMBL/GenBank/DDBJ whole genome shotgun (WGS) entry which is preliminary data.</text>
</comment>
<organism evidence="1 2">
    <name type="scientific">Pelomonas lactea</name>
    <dbReference type="NCBI Taxonomy" id="3299030"/>
    <lineage>
        <taxon>Bacteria</taxon>
        <taxon>Pseudomonadati</taxon>
        <taxon>Pseudomonadota</taxon>
        <taxon>Betaproteobacteria</taxon>
        <taxon>Burkholderiales</taxon>
        <taxon>Sphaerotilaceae</taxon>
        <taxon>Roseateles</taxon>
    </lineage>
</organism>
<protein>
    <submittedName>
        <fullName evidence="1">Uncharacterized protein</fullName>
    </submittedName>
</protein>
<dbReference type="Proteomes" id="UP001606302">
    <property type="component" value="Unassembled WGS sequence"/>
</dbReference>
<name>A0ABW7GQ14_9BURK</name>
<dbReference type="EMBL" id="JBIGHX010000008">
    <property type="protein sequence ID" value="MFG6464061.1"/>
    <property type="molecule type" value="Genomic_DNA"/>
</dbReference>
<accession>A0ABW7GQ14</accession>
<reference evidence="1 2" key="1">
    <citation type="submission" date="2024-08" db="EMBL/GenBank/DDBJ databases">
        <authorList>
            <person name="Lu H."/>
        </authorList>
    </citation>
    <scope>NUCLEOTIDE SEQUENCE [LARGE SCALE GENOMIC DNA]</scope>
    <source>
        <strain evidence="1 2">DXS20W</strain>
    </source>
</reference>
<evidence type="ECO:0000313" key="1">
    <source>
        <dbReference type="EMBL" id="MFG6464061.1"/>
    </source>
</evidence>
<proteinExistence type="predicted"/>
<gene>
    <name evidence="1" type="ORF">ACG04Q_20985</name>
</gene>
<keyword evidence="2" id="KW-1185">Reference proteome</keyword>
<evidence type="ECO:0000313" key="2">
    <source>
        <dbReference type="Proteomes" id="UP001606302"/>
    </source>
</evidence>
<dbReference type="RefSeq" id="WP_394513328.1">
    <property type="nucleotide sequence ID" value="NZ_JBIGHX010000008.1"/>
</dbReference>
<sequence length="158" mass="17681">MEDIPERRFTPVHSTQLGTRYVLMSDIPSRLQDHCERFARGRRALLLLPEGTIAMFYEDWLLWADSIDVDSNPRPVASGGIVRAERVRLTPSVPQFRCDRCGAAAQYSADDGLTNLLQLSFDGGIGSALDVRRRFDLDICHGCLKETFGPWLRVVSGG</sequence>